<dbReference type="InterPro" id="IPR049945">
    <property type="entry name" value="AAA_22"/>
</dbReference>
<reference evidence="2 3" key="1">
    <citation type="submission" date="2019-03" db="EMBL/GenBank/DDBJ databases">
        <title>Complete Genome Sequence of Paraburkholderia dipogonis ICMP 19430T, a Nitrogen-fixing Symbiont of the South African Invasive Legume Dipogon lignosus in New Zealand.</title>
        <authorList>
            <person name="De Meyer S.E."/>
        </authorList>
    </citation>
    <scope>NUCLEOTIDE SEQUENCE [LARGE SCALE GENOMIC DNA]</scope>
    <source>
        <strain evidence="2 3">ICMP 19430</strain>
    </source>
</reference>
<dbReference type="InterPro" id="IPR027417">
    <property type="entry name" value="P-loop_NTPase"/>
</dbReference>
<dbReference type="Gene3D" id="3.40.50.300">
    <property type="entry name" value="P-loop containing nucleotide triphosphate hydrolases"/>
    <property type="match status" value="1"/>
</dbReference>
<dbReference type="GO" id="GO:0016887">
    <property type="term" value="F:ATP hydrolysis activity"/>
    <property type="evidence" value="ECO:0007669"/>
    <property type="project" value="InterPro"/>
</dbReference>
<sequence length="325" mass="36476">MSLHIQRPVDPSLHPLVTGNYRIATPAIESFDELVVSCLRYRVTGALIYGAPRIGKTRSIEYVRLLLAREHPKVTSYHARCEHKPRHAEGPFFSNLLEAVSDHDPNSGTNPAKRMRLSLRIREAAARAGSGTVLLFCDEAQRYNENEYEWLRDVHDALDRQQIKLFTFLVGQQELLAQKSALQIAGKTQIVARLMVEELAFHGIRDAEDVATCLNGYDQTAYPEGTQWSFTRFYVPQAFDAGYRLVSDAAVLWDAFGAAHHKSTLPGRLEIPMASFARAVEIVLKDSELRDAPGYCPDPSLWAHAVRRSGYVQSRHATGRVLVHA</sequence>
<feature type="domain" description="ORC1/DEAH AAA+ ATPase" evidence="1">
    <location>
        <begin position="47"/>
        <end position="176"/>
    </location>
</feature>
<comment type="caution">
    <text evidence="2">The sequence shown here is derived from an EMBL/GenBank/DDBJ whole genome shotgun (WGS) entry which is preliminary data.</text>
</comment>
<evidence type="ECO:0000313" key="2">
    <source>
        <dbReference type="EMBL" id="TFE37591.1"/>
    </source>
</evidence>
<keyword evidence="2" id="KW-0547">Nucleotide-binding</keyword>
<dbReference type="AlphaFoldDB" id="A0A4Y8MJH5"/>
<organism evidence="2 3">
    <name type="scientific">Paraburkholderia dipogonis</name>
    <dbReference type="NCBI Taxonomy" id="1211383"/>
    <lineage>
        <taxon>Bacteria</taxon>
        <taxon>Pseudomonadati</taxon>
        <taxon>Pseudomonadota</taxon>
        <taxon>Betaproteobacteria</taxon>
        <taxon>Burkholderiales</taxon>
        <taxon>Burkholderiaceae</taxon>
        <taxon>Paraburkholderia</taxon>
    </lineage>
</organism>
<evidence type="ECO:0000259" key="1">
    <source>
        <dbReference type="Pfam" id="PF13401"/>
    </source>
</evidence>
<name>A0A4Y8MJH5_9BURK</name>
<dbReference type="Pfam" id="PF13401">
    <property type="entry name" value="AAA_22"/>
    <property type="match status" value="1"/>
</dbReference>
<evidence type="ECO:0000313" key="3">
    <source>
        <dbReference type="Proteomes" id="UP000297385"/>
    </source>
</evidence>
<protein>
    <submittedName>
        <fullName evidence="2">ATP-binding protein</fullName>
    </submittedName>
</protein>
<accession>A0A4Y8MJH5</accession>
<gene>
    <name evidence="2" type="ORF">E2553_39910</name>
</gene>
<dbReference type="SUPFAM" id="SSF52540">
    <property type="entry name" value="P-loop containing nucleoside triphosphate hydrolases"/>
    <property type="match status" value="1"/>
</dbReference>
<dbReference type="GeneID" id="97303764"/>
<dbReference type="GO" id="GO:0005524">
    <property type="term" value="F:ATP binding"/>
    <property type="evidence" value="ECO:0007669"/>
    <property type="project" value="UniProtKB-KW"/>
</dbReference>
<dbReference type="Proteomes" id="UP000297385">
    <property type="component" value="Unassembled WGS sequence"/>
</dbReference>
<proteinExistence type="predicted"/>
<dbReference type="RefSeq" id="WP_134466117.1">
    <property type="nucleotide sequence ID" value="NZ_JBHMFL010000163.1"/>
</dbReference>
<dbReference type="EMBL" id="SNVI01000005">
    <property type="protein sequence ID" value="TFE37591.1"/>
    <property type="molecule type" value="Genomic_DNA"/>
</dbReference>
<keyword evidence="2" id="KW-0067">ATP-binding</keyword>